<dbReference type="AlphaFoldDB" id="A0AAN4ZDT1"/>
<gene>
    <name evidence="1" type="ORF">PMAYCL1PPCAC_06102</name>
</gene>
<feature type="non-terminal residue" evidence="1">
    <location>
        <position position="95"/>
    </location>
</feature>
<comment type="caution">
    <text evidence="1">The sequence shown here is derived from an EMBL/GenBank/DDBJ whole genome shotgun (WGS) entry which is preliminary data.</text>
</comment>
<dbReference type="EMBL" id="BTRK01000002">
    <property type="protein sequence ID" value="GMR35907.1"/>
    <property type="molecule type" value="Genomic_DNA"/>
</dbReference>
<feature type="non-terminal residue" evidence="1">
    <location>
        <position position="1"/>
    </location>
</feature>
<evidence type="ECO:0000313" key="2">
    <source>
        <dbReference type="Proteomes" id="UP001328107"/>
    </source>
</evidence>
<reference evidence="2" key="1">
    <citation type="submission" date="2022-10" db="EMBL/GenBank/DDBJ databases">
        <title>Genome assembly of Pristionchus species.</title>
        <authorList>
            <person name="Yoshida K."/>
            <person name="Sommer R.J."/>
        </authorList>
    </citation>
    <scope>NUCLEOTIDE SEQUENCE [LARGE SCALE GENOMIC DNA]</scope>
    <source>
        <strain evidence="2">RS5460</strain>
    </source>
</reference>
<proteinExistence type="predicted"/>
<sequence>RDSVPVKDHEKDHLDAPPTFDWDWLPVPPLDRILRLLRGGSKCRSLTNLRQVTPRLYQEVIRFMHLDRNHHPIKQVRIVTRVDKSGVDVSIHFHS</sequence>
<keyword evidence="2" id="KW-1185">Reference proteome</keyword>
<organism evidence="1 2">
    <name type="scientific">Pristionchus mayeri</name>
    <dbReference type="NCBI Taxonomy" id="1317129"/>
    <lineage>
        <taxon>Eukaryota</taxon>
        <taxon>Metazoa</taxon>
        <taxon>Ecdysozoa</taxon>
        <taxon>Nematoda</taxon>
        <taxon>Chromadorea</taxon>
        <taxon>Rhabditida</taxon>
        <taxon>Rhabditina</taxon>
        <taxon>Diplogasteromorpha</taxon>
        <taxon>Diplogasteroidea</taxon>
        <taxon>Neodiplogasteridae</taxon>
        <taxon>Pristionchus</taxon>
    </lineage>
</organism>
<dbReference type="Proteomes" id="UP001328107">
    <property type="component" value="Unassembled WGS sequence"/>
</dbReference>
<name>A0AAN4ZDT1_9BILA</name>
<protein>
    <submittedName>
        <fullName evidence="1">Uncharacterized protein</fullName>
    </submittedName>
</protein>
<accession>A0AAN4ZDT1</accession>
<evidence type="ECO:0000313" key="1">
    <source>
        <dbReference type="EMBL" id="GMR35907.1"/>
    </source>
</evidence>